<evidence type="ECO:0000313" key="7">
    <source>
        <dbReference type="Proteomes" id="UP000179057"/>
    </source>
</evidence>
<dbReference type="GO" id="GO:0042597">
    <property type="term" value="C:periplasmic space"/>
    <property type="evidence" value="ECO:0007669"/>
    <property type="project" value="UniProtKB-SubCell"/>
</dbReference>
<evidence type="ECO:0000313" key="6">
    <source>
        <dbReference type="EMBL" id="OGM94816.1"/>
    </source>
</evidence>
<dbReference type="PANTHER" id="PTHR30024">
    <property type="entry name" value="ALIPHATIC SULFONATES-BINDING PROTEIN-RELATED"/>
    <property type="match status" value="1"/>
</dbReference>
<evidence type="ECO:0000256" key="2">
    <source>
        <dbReference type="ARBA" id="ARBA00010742"/>
    </source>
</evidence>
<evidence type="ECO:0000256" key="3">
    <source>
        <dbReference type="ARBA" id="ARBA00022729"/>
    </source>
</evidence>
<comment type="caution">
    <text evidence="6">The sequence shown here is derived from an EMBL/GenBank/DDBJ whole genome shotgun (WGS) entry which is preliminary data.</text>
</comment>
<dbReference type="InterPro" id="IPR015168">
    <property type="entry name" value="SsuA/THI5"/>
</dbReference>
<evidence type="ECO:0000256" key="1">
    <source>
        <dbReference type="ARBA" id="ARBA00004418"/>
    </source>
</evidence>
<dbReference type="Proteomes" id="UP000179057">
    <property type="component" value="Unassembled WGS sequence"/>
</dbReference>
<reference evidence="6 7" key="1">
    <citation type="journal article" date="2016" name="Nat. Commun.">
        <title>Thousands of microbial genomes shed light on interconnected biogeochemical processes in an aquifer system.</title>
        <authorList>
            <person name="Anantharaman K."/>
            <person name="Brown C.T."/>
            <person name="Hug L.A."/>
            <person name="Sharon I."/>
            <person name="Castelle C.J."/>
            <person name="Probst A.J."/>
            <person name="Thomas B.C."/>
            <person name="Singh A."/>
            <person name="Wilkins M.J."/>
            <person name="Karaoz U."/>
            <person name="Brodie E.L."/>
            <person name="Williams K.H."/>
            <person name="Hubbard S.S."/>
            <person name="Banfield J.F."/>
        </authorList>
    </citation>
    <scope>NUCLEOTIDE SEQUENCE [LARGE SCALE GENOMIC DNA]</scope>
</reference>
<evidence type="ECO:0000256" key="4">
    <source>
        <dbReference type="SAM" id="Phobius"/>
    </source>
</evidence>
<dbReference type="AlphaFoldDB" id="A0A1F8E1Z3"/>
<feature type="domain" description="SsuA/THI5-like" evidence="5">
    <location>
        <begin position="48"/>
        <end position="257"/>
    </location>
</feature>
<dbReference type="EMBL" id="MGIV01000011">
    <property type="protein sequence ID" value="OGM94816.1"/>
    <property type="molecule type" value="Genomic_DNA"/>
</dbReference>
<dbReference type="Gene3D" id="3.40.190.10">
    <property type="entry name" value="Periplasmic binding protein-like II"/>
    <property type="match status" value="2"/>
</dbReference>
<comment type="similarity">
    <text evidence="2">Belongs to the bacterial solute-binding protein SsuA/TauA family.</text>
</comment>
<evidence type="ECO:0000259" key="5">
    <source>
        <dbReference type="Pfam" id="PF09084"/>
    </source>
</evidence>
<feature type="transmembrane region" description="Helical" evidence="4">
    <location>
        <begin position="7"/>
        <end position="26"/>
    </location>
</feature>
<proteinExistence type="inferred from homology"/>
<protein>
    <recommendedName>
        <fullName evidence="5">SsuA/THI5-like domain-containing protein</fullName>
    </recommendedName>
</protein>
<keyword evidence="4" id="KW-0812">Transmembrane</keyword>
<dbReference type="SUPFAM" id="SSF53850">
    <property type="entry name" value="Periplasmic binding protein-like II"/>
    <property type="match status" value="1"/>
</dbReference>
<dbReference type="Pfam" id="PF09084">
    <property type="entry name" value="NMT1"/>
    <property type="match status" value="1"/>
</dbReference>
<accession>A0A1F8E1Z3</accession>
<comment type="subcellular location">
    <subcellularLocation>
        <location evidence="1">Periplasm</location>
    </subcellularLocation>
</comment>
<organism evidence="6 7">
    <name type="scientific">Candidatus Wolfebacteria bacterium RIFOXYD1_FULL_48_65</name>
    <dbReference type="NCBI Taxonomy" id="1802561"/>
    <lineage>
        <taxon>Bacteria</taxon>
        <taxon>Candidatus Wolfeibacteriota</taxon>
    </lineage>
</organism>
<keyword evidence="4" id="KW-1133">Transmembrane helix</keyword>
<gene>
    <name evidence="6" type="ORF">A2610_04095</name>
</gene>
<name>A0A1F8E1Z3_9BACT</name>
<keyword evidence="3" id="KW-0732">Signal</keyword>
<sequence>MNKKSLYFIVIAIIALVIAWYGYGYWKSTTTTTTTTQEKIVIGRVDWPGYLGLIIADKKGYFRDEGLDVEVRRYPGLTELLRGYRSGEIQGKFNPTFDCVTDAYEGIDNMAVIAIDQSNGADGIIARPGISSIRNLKGKKVGVERGTIEEFFLRYALDRYDMKFEDIIPVNLTAEQAADAVVAGDVDSSVTYEPYMTKAIKKSGGTLLFSSADALGVVVDVLTMRADFIDQYPDKVQAIVRAYFRAIDFWKANPMEANDIVAKELGSSPEDILAQLKGISVLDATDNRTAFTFAPGSQSLYGNMRAVDNFIKLSGKSSKTVDTDAMVEPRFIRDLFRSNQ</sequence>
<keyword evidence="4" id="KW-0472">Membrane</keyword>
<dbReference type="PANTHER" id="PTHR30024:SF47">
    <property type="entry name" value="TAURINE-BINDING PERIPLASMIC PROTEIN"/>
    <property type="match status" value="1"/>
</dbReference>